<dbReference type="InterPro" id="IPR010730">
    <property type="entry name" value="HET"/>
</dbReference>
<dbReference type="EMBL" id="JAPEUR010000083">
    <property type="protein sequence ID" value="KAJ4322363.1"/>
    <property type="molecule type" value="Genomic_DNA"/>
</dbReference>
<proteinExistence type="predicted"/>
<reference evidence="2" key="1">
    <citation type="submission" date="2022-10" db="EMBL/GenBank/DDBJ databases">
        <title>Tapping the CABI collections for fungal endophytes: first genome assemblies for Collariella, Neodidymelliopsis, Ascochyta clinopodiicola, Didymella pomorum, Didymosphaeria variabile, Neocosmospora piperis and Neocucurbitaria cava.</title>
        <authorList>
            <person name="Hill R."/>
        </authorList>
    </citation>
    <scope>NUCLEOTIDE SEQUENCE</scope>
    <source>
        <strain evidence="2">IMI 366586</strain>
    </source>
</reference>
<name>A0A9W8WEZ6_9HYPO</name>
<evidence type="ECO:0000259" key="1">
    <source>
        <dbReference type="Pfam" id="PF06985"/>
    </source>
</evidence>
<dbReference type="Pfam" id="PF26639">
    <property type="entry name" value="Het-6_barrel"/>
    <property type="match status" value="1"/>
</dbReference>
<dbReference type="PANTHER" id="PTHR24148:SF79">
    <property type="entry name" value="HETEROKARYON INCOMPATIBILITY DOMAIN-CONTAINING PROTEIN"/>
    <property type="match status" value="1"/>
</dbReference>
<dbReference type="PANTHER" id="PTHR24148">
    <property type="entry name" value="ANKYRIN REPEAT DOMAIN-CONTAINING PROTEIN 39 HOMOLOG-RELATED"/>
    <property type="match status" value="1"/>
</dbReference>
<evidence type="ECO:0000313" key="2">
    <source>
        <dbReference type="EMBL" id="KAJ4322363.1"/>
    </source>
</evidence>
<dbReference type="Proteomes" id="UP001140502">
    <property type="component" value="Unassembled WGS sequence"/>
</dbReference>
<sequence>MFEYSPLDRHKSEIRLVRFVERPSDTSKLELELRHASMNDTTFNALSYVWGDCSETTDITLNGQGFPVGPSLHSALRQLRENGFRSWIWIDSICIQQTDLEEKGWHVQEMRTVYSRAECVYMWLGPGSDATDKTIEFMAEIGPKLVELEAMEILASQRNVAVSDYFRTRVSGEELDHPDHDPAVKLAQYMYGLLDHPGLQTAEDVDGVKVPRGVLIDGLSEIVKKENWHRIWIVQEVALARVGLVMCGTKATSLEHFHSTFMTLWDCRVFDRRQKSQDGGGIGFEWAWNWILPLLIRLRRQYWRRGPLRLGEILRPSFRASHTVYAASDPRDIIFGLLGVIEDGDELGLRANYNMSMAEVFTAATRAFLQQDAGVSSYRLEFVVPKADNPDGLPSWVPDWREIGQQGTLIEDVSFYIDATLGMPTSQDMTQDKGPWVLRRFGCHVSTITDVMDIPEDLHTFRNGIPYADLIADLVEDFMASVLKFANLGADSGPAEDYVWRTLVGRQYGEPAFTERYYHWMEGDVGLLVRSIMRHGYFDPEHLTESQKKFINKGPFHLSTVRLDLDTPQKQLAYIVQAWRGEILYRNLGRTLFKTNKSMLGRGHVLVRPGDIVTILSGSEVPIVLRPREGGGYTFVGDAHVDGIMNGEFHQTMPAYKTFDIY</sequence>
<dbReference type="Pfam" id="PF06985">
    <property type="entry name" value="HET"/>
    <property type="match status" value="1"/>
</dbReference>
<accession>A0A9W8WEZ6</accession>
<dbReference type="OrthoDB" id="2157530at2759"/>
<evidence type="ECO:0000313" key="3">
    <source>
        <dbReference type="Proteomes" id="UP001140502"/>
    </source>
</evidence>
<gene>
    <name evidence="2" type="ORF">N0V84_004834</name>
</gene>
<protein>
    <recommendedName>
        <fullName evidence="1">Heterokaryon incompatibility domain-containing protein</fullName>
    </recommendedName>
</protein>
<dbReference type="AlphaFoldDB" id="A0A9W8WEZ6"/>
<organism evidence="2 3">
    <name type="scientific">Fusarium piperis</name>
    <dbReference type="NCBI Taxonomy" id="1435070"/>
    <lineage>
        <taxon>Eukaryota</taxon>
        <taxon>Fungi</taxon>
        <taxon>Dikarya</taxon>
        <taxon>Ascomycota</taxon>
        <taxon>Pezizomycotina</taxon>
        <taxon>Sordariomycetes</taxon>
        <taxon>Hypocreomycetidae</taxon>
        <taxon>Hypocreales</taxon>
        <taxon>Nectriaceae</taxon>
        <taxon>Fusarium</taxon>
        <taxon>Fusarium solani species complex</taxon>
    </lineage>
</organism>
<dbReference type="InterPro" id="IPR052895">
    <property type="entry name" value="HetReg/Transcr_Mod"/>
</dbReference>
<feature type="domain" description="Heterokaryon incompatibility" evidence="1">
    <location>
        <begin position="43"/>
        <end position="236"/>
    </location>
</feature>
<keyword evidence="3" id="KW-1185">Reference proteome</keyword>
<comment type="caution">
    <text evidence="2">The sequence shown here is derived from an EMBL/GenBank/DDBJ whole genome shotgun (WGS) entry which is preliminary data.</text>
</comment>